<sequence length="122" mass="13491">MCNGQRPKHTHTHTHPLTARCTLCVCDGPYVCLLCQIKQPKQYWDSTAVARCVSVSPTSIRDSSSDIKLMSPSVEGRLFKGPHGFTVSVDLLHLNSEEVQLLFLLLLIFGSDLSPKLIKGKV</sequence>
<keyword evidence="2" id="KW-1185">Reference proteome</keyword>
<proteinExistence type="predicted"/>
<dbReference type="EMBL" id="JAHRIQ010058878">
    <property type="protein sequence ID" value="MEQ2240188.1"/>
    <property type="molecule type" value="Genomic_DNA"/>
</dbReference>
<reference evidence="1 2" key="1">
    <citation type="submission" date="2021-06" db="EMBL/GenBank/DDBJ databases">
        <authorList>
            <person name="Palmer J.M."/>
        </authorList>
    </citation>
    <scope>NUCLEOTIDE SEQUENCE [LARGE SCALE GENOMIC DNA]</scope>
    <source>
        <strain evidence="2">if_2019</strain>
        <tissue evidence="1">Muscle</tissue>
    </source>
</reference>
<evidence type="ECO:0008006" key="3">
    <source>
        <dbReference type="Google" id="ProtNLM"/>
    </source>
</evidence>
<accession>A0ABV0U8N8</accession>
<protein>
    <recommendedName>
        <fullName evidence="3">B box-type domain-containing protein</fullName>
    </recommendedName>
</protein>
<organism evidence="1 2">
    <name type="scientific">Ilyodon furcidens</name>
    <name type="common">goldbreast splitfin</name>
    <dbReference type="NCBI Taxonomy" id="33524"/>
    <lineage>
        <taxon>Eukaryota</taxon>
        <taxon>Metazoa</taxon>
        <taxon>Chordata</taxon>
        <taxon>Craniata</taxon>
        <taxon>Vertebrata</taxon>
        <taxon>Euteleostomi</taxon>
        <taxon>Actinopterygii</taxon>
        <taxon>Neopterygii</taxon>
        <taxon>Teleostei</taxon>
        <taxon>Neoteleostei</taxon>
        <taxon>Acanthomorphata</taxon>
        <taxon>Ovalentaria</taxon>
        <taxon>Atherinomorphae</taxon>
        <taxon>Cyprinodontiformes</taxon>
        <taxon>Goodeidae</taxon>
        <taxon>Ilyodon</taxon>
    </lineage>
</organism>
<evidence type="ECO:0000313" key="2">
    <source>
        <dbReference type="Proteomes" id="UP001482620"/>
    </source>
</evidence>
<comment type="caution">
    <text evidence="1">The sequence shown here is derived from an EMBL/GenBank/DDBJ whole genome shotgun (WGS) entry which is preliminary data.</text>
</comment>
<evidence type="ECO:0000313" key="1">
    <source>
        <dbReference type="EMBL" id="MEQ2240188.1"/>
    </source>
</evidence>
<gene>
    <name evidence="1" type="ORF">ILYODFUR_012222</name>
</gene>
<dbReference type="Proteomes" id="UP001482620">
    <property type="component" value="Unassembled WGS sequence"/>
</dbReference>
<name>A0ABV0U8N8_9TELE</name>